<evidence type="ECO:0000259" key="13">
    <source>
        <dbReference type="Pfam" id="PF00294"/>
    </source>
</evidence>
<dbReference type="InterPro" id="IPR011877">
    <property type="entry name" value="Ribokinase"/>
</dbReference>
<dbReference type="AlphaFoldDB" id="A0A6C0RE49"/>
<dbReference type="HAMAP" id="MF_01987">
    <property type="entry name" value="Ribokinase"/>
    <property type="match status" value="1"/>
</dbReference>
<dbReference type="InterPro" id="IPR029056">
    <property type="entry name" value="Ribokinase-like"/>
</dbReference>
<keyword evidence="11 12" id="KW-0119">Carbohydrate metabolism</keyword>
<dbReference type="NCBIfam" id="TIGR02152">
    <property type="entry name" value="D_ribokin_bact"/>
    <property type="match status" value="1"/>
</dbReference>
<name>A0A6C0RE49_9BACT</name>
<evidence type="ECO:0000256" key="5">
    <source>
        <dbReference type="ARBA" id="ARBA00022723"/>
    </source>
</evidence>
<feature type="binding site" evidence="12">
    <location>
        <begin position="252"/>
        <end position="253"/>
    </location>
    <ligand>
        <name>ATP</name>
        <dbReference type="ChEBI" id="CHEBI:30616"/>
    </ligand>
</feature>
<dbReference type="PANTHER" id="PTHR10584">
    <property type="entry name" value="SUGAR KINASE"/>
    <property type="match status" value="1"/>
</dbReference>
<dbReference type="InterPro" id="IPR011611">
    <property type="entry name" value="PfkB_dom"/>
</dbReference>
<feature type="binding site" evidence="12">
    <location>
        <position position="292"/>
    </location>
    <ligand>
        <name>K(+)</name>
        <dbReference type="ChEBI" id="CHEBI:29103"/>
    </ligand>
</feature>
<evidence type="ECO:0000313" key="14">
    <source>
        <dbReference type="EMBL" id="QIA08337.1"/>
    </source>
</evidence>
<dbReference type="GO" id="GO:0019303">
    <property type="term" value="P:D-ribose catabolic process"/>
    <property type="evidence" value="ECO:0007669"/>
    <property type="project" value="UniProtKB-UniRule"/>
</dbReference>
<comment type="caution">
    <text evidence="12">Lacks conserved residue(s) required for the propagation of feature annotation.</text>
</comment>
<feature type="domain" description="Carbohydrate kinase PfkB" evidence="13">
    <location>
        <begin position="3"/>
        <end position="296"/>
    </location>
</feature>
<gene>
    <name evidence="12 14" type="primary">rbsK</name>
    <name evidence="14" type="ORF">G0Q07_11710</name>
</gene>
<keyword evidence="5 12" id="KW-0479">Metal-binding</keyword>
<comment type="function">
    <text evidence="12">Catalyzes the phosphorylation of ribose at O-5 in a reaction requiring ATP and magnesium. The resulting D-ribose-5-phosphate can then be used either for sythesis of nucleotides, histidine, and tryptophan, or as a component of the pentose phosphate pathway.</text>
</comment>
<protein>
    <recommendedName>
        <fullName evidence="3 12">Ribokinase</fullName>
        <shortName evidence="12">RK</shortName>
        <ecNumber evidence="2 12">2.7.1.15</ecNumber>
    </recommendedName>
</protein>
<evidence type="ECO:0000313" key="15">
    <source>
        <dbReference type="Proteomes" id="UP000474630"/>
    </source>
</evidence>
<dbReference type="UniPathway" id="UPA00916">
    <property type="reaction ID" value="UER00889"/>
</dbReference>
<evidence type="ECO:0000256" key="12">
    <source>
        <dbReference type="HAMAP-Rule" id="MF_01987"/>
    </source>
</evidence>
<feature type="binding site" evidence="12">
    <location>
        <position position="283"/>
    </location>
    <ligand>
        <name>K(+)</name>
        <dbReference type="ChEBI" id="CHEBI:29103"/>
    </ligand>
</feature>
<keyword evidence="7 12" id="KW-0418">Kinase</keyword>
<feature type="binding site" evidence="12">
    <location>
        <position position="288"/>
    </location>
    <ligand>
        <name>K(+)</name>
        <dbReference type="ChEBI" id="CHEBI:29103"/>
    </ligand>
</feature>
<dbReference type="EC" id="2.7.1.15" evidence="2 12"/>
<feature type="binding site" evidence="12">
    <location>
        <begin position="12"/>
        <end position="14"/>
    </location>
    <ligand>
        <name>substrate</name>
    </ligand>
</feature>
<feature type="binding site" evidence="12">
    <location>
        <begin position="221"/>
        <end position="226"/>
    </location>
    <ligand>
        <name>ATP</name>
        <dbReference type="ChEBI" id="CHEBI:30616"/>
    </ligand>
</feature>
<organism evidence="14 15">
    <name type="scientific">Draconibacterium halophilum</name>
    <dbReference type="NCBI Taxonomy" id="2706887"/>
    <lineage>
        <taxon>Bacteria</taxon>
        <taxon>Pseudomonadati</taxon>
        <taxon>Bacteroidota</taxon>
        <taxon>Bacteroidia</taxon>
        <taxon>Marinilabiliales</taxon>
        <taxon>Prolixibacteraceae</taxon>
        <taxon>Draconibacterium</taxon>
    </lineage>
</organism>
<comment type="cofactor">
    <cofactor evidence="12">
        <name>Mg(2+)</name>
        <dbReference type="ChEBI" id="CHEBI:18420"/>
    </cofactor>
    <text evidence="12">Requires a divalent cation, most likely magnesium in vivo, as an electrophilic catalyst to aid phosphoryl group transfer. It is the chelate of the metal and the nucleotide that is the actual substrate.</text>
</comment>
<keyword evidence="12" id="KW-0963">Cytoplasm</keyword>
<sequence>MNKKIVVIGSSNVDLIMKMDHLPEKGETVTDADFFQVYGGKGANQAVAAARAGGNVAFVSSVGEDAYTPQMLKNYKNDSIDTRFVFKEVGIASGHALIMIGDQGDNYLSVAPGANYNLTPERIDEALPVLEKAGIIVMQYEIPEETIKHVIDLSNARNIPVLMNFAPARQFDFSYIPKIDILVLNEVEAGFLAGMQVKNEQDAEKAAVKLIEQGVVKVIITLGAQGAFMLTNDQKIAVPAFKVDAVDTTAAGDTFCGAFAVANAEGMIPADALRFASAAAALSVTQMGAQPSAPTRTEIDKFLKRKL</sequence>
<feature type="active site" description="Proton acceptor" evidence="12">
    <location>
        <position position="253"/>
    </location>
</feature>
<evidence type="ECO:0000256" key="1">
    <source>
        <dbReference type="ARBA" id="ARBA00005380"/>
    </source>
</evidence>
<keyword evidence="8 12" id="KW-0067">ATP-binding</keyword>
<comment type="catalytic activity">
    <reaction evidence="12">
        <text>D-ribose + ATP = D-ribose 5-phosphate + ADP + H(+)</text>
        <dbReference type="Rhea" id="RHEA:13697"/>
        <dbReference type="ChEBI" id="CHEBI:15378"/>
        <dbReference type="ChEBI" id="CHEBI:30616"/>
        <dbReference type="ChEBI" id="CHEBI:47013"/>
        <dbReference type="ChEBI" id="CHEBI:78346"/>
        <dbReference type="ChEBI" id="CHEBI:456216"/>
        <dbReference type="EC" id="2.7.1.15"/>
    </reaction>
</comment>
<dbReference type="PANTHER" id="PTHR10584:SF166">
    <property type="entry name" value="RIBOKINASE"/>
    <property type="match status" value="1"/>
</dbReference>
<keyword evidence="15" id="KW-1185">Reference proteome</keyword>
<keyword evidence="6 12" id="KW-0547">Nucleotide-binding</keyword>
<comment type="subunit">
    <text evidence="12">Homodimer.</text>
</comment>
<feature type="binding site" evidence="12">
    <location>
        <position position="185"/>
    </location>
    <ligand>
        <name>ATP</name>
        <dbReference type="ChEBI" id="CHEBI:30616"/>
    </ligand>
</feature>
<keyword evidence="9 12" id="KW-0460">Magnesium</keyword>
<evidence type="ECO:0000256" key="9">
    <source>
        <dbReference type="ARBA" id="ARBA00022842"/>
    </source>
</evidence>
<dbReference type="InterPro" id="IPR002139">
    <property type="entry name" value="Ribo/fructo_kinase"/>
</dbReference>
<reference evidence="14 15" key="1">
    <citation type="submission" date="2020-02" db="EMBL/GenBank/DDBJ databases">
        <title>Genome sequencing for Draconibacterium sp. strain M1.</title>
        <authorList>
            <person name="Park S.-J."/>
        </authorList>
    </citation>
    <scope>NUCLEOTIDE SEQUENCE [LARGE SCALE GENOMIC DNA]</scope>
    <source>
        <strain evidence="14 15">M1</strain>
    </source>
</reference>
<comment type="similarity">
    <text evidence="1">Belongs to the carbohydrate kinase pfkB family.</text>
</comment>
<evidence type="ECO:0000256" key="7">
    <source>
        <dbReference type="ARBA" id="ARBA00022777"/>
    </source>
</evidence>
<feature type="binding site" evidence="12">
    <location>
        <position position="141"/>
    </location>
    <ligand>
        <name>substrate</name>
    </ligand>
</feature>
<dbReference type="GO" id="GO:0004747">
    <property type="term" value="F:ribokinase activity"/>
    <property type="evidence" value="ECO:0007669"/>
    <property type="project" value="UniProtKB-UniRule"/>
</dbReference>
<accession>A0A6C0RE49</accession>
<dbReference type="Pfam" id="PF00294">
    <property type="entry name" value="PfkB"/>
    <property type="match status" value="1"/>
</dbReference>
<dbReference type="PROSITE" id="PS00584">
    <property type="entry name" value="PFKB_KINASES_2"/>
    <property type="match status" value="1"/>
</dbReference>
<feature type="binding site" evidence="12">
    <location>
        <begin position="40"/>
        <end position="44"/>
    </location>
    <ligand>
        <name>substrate</name>
    </ligand>
</feature>
<dbReference type="CDD" id="cd01174">
    <property type="entry name" value="ribokinase"/>
    <property type="match status" value="1"/>
</dbReference>
<dbReference type="Proteomes" id="UP000474630">
    <property type="component" value="Chromosome"/>
</dbReference>
<comment type="subcellular location">
    <subcellularLocation>
        <location evidence="12">Cytoplasm</location>
    </subcellularLocation>
</comment>
<feature type="binding site" evidence="12">
    <location>
        <position position="286"/>
    </location>
    <ligand>
        <name>K(+)</name>
        <dbReference type="ChEBI" id="CHEBI:29103"/>
    </ligand>
</feature>
<dbReference type="GO" id="GO:0005524">
    <property type="term" value="F:ATP binding"/>
    <property type="evidence" value="ECO:0007669"/>
    <property type="project" value="UniProtKB-UniRule"/>
</dbReference>
<evidence type="ECO:0000256" key="3">
    <source>
        <dbReference type="ARBA" id="ARBA00016943"/>
    </source>
</evidence>
<dbReference type="KEGG" id="drc:G0Q07_11710"/>
<dbReference type="SUPFAM" id="SSF53613">
    <property type="entry name" value="Ribokinase-like"/>
    <property type="match status" value="1"/>
</dbReference>
<evidence type="ECO:0000256" key="11">
    <source>
        <dbReference type="ARBA" id="ARBA00023277"/>
    </source>
</evidence>
<dbReference type="PRINTS" id="PR00990">
    <property type="entry name" value="RIBOKINASE"/>
</dbReference>
<evidence type="ECO:0000256" key="2">
    <source>
        <dbReference type="ARBA" id="ARBA00012035"/>
    </source>
</evidence>
<feature type="binding site" evidence="12">
    <location>
        <position position="247"/>
    </location>
    <ligand>
        <name>K(+)</name>
        <dbReference type="ChEBI" id="CHEBI:29103"/>
    </ligand>
</feature>
<dbReference type="GO" id="GO:0005829">
    <property type="term" value="C:cytosol"/>
    <property type="evidence" value="ECO:0007669"/>
    <property type="project" value="TreeGrafter"/>
</dbReference>
<dbReference type="InterPro" id="IPR002173">
    <property type="entry name" value="Carboh/pur_kinase_PfkB_CS"/>
</dbReference>
<dbReference type="EMBL" id="CP048409">
    <property type="protein sequence ID" value="QIA08337.1"/>
    <property type="molecule type" value="Genomic_DNA"/>
</dbReference>
<feature type="binding site" evidence="12">
    <location>
        <position position="249"/>
    </location>
    <ligand>
        <name>K(+)</name>
        <dbReference type="ChEBI" id="CHEBI:29103"/>
    </ligand>
</feature>
<dbReference type="Gene3D" id="3.40.1190.20">
    <property type="match status" value="1"/>
</dbReference>
<comment type="similarity">
    <text evidence="12">Belongs to the carbohydrate kinase PfkB family. Ribokinase subfamily.</text>
</comment>
<dbReference type="RefSeq" id="WP_163346256.1">
    <property type="nucleotide sequence ID" value="NZ_CP048409.1"/>
</dbReference>
<comment type="activity regulation">
    <text evidence="12">Activated by a monovalent cation that binds near, but not in, the active site. The most likely occupant of the site in vivo is potassium. Ion binding induces a conformational change that may alter substrate affinity.</text>
</comment>
<evidence type="ECO:0000256" key="8">
    <source>
        <dbReference type="ARBA" id="ARBA00022840"/>
    </source>
</evidence>
<keyword evidence="4 12" id="KW-0808">Transferase</keyword>
<feature type="binding site" evidence="12">
    <location>
        <position position="253"/>
    </location>
    <ligand>
        <name>substrate</name>
    </ligand>
</feature>
<proteinExistence type="inferred from homology"/>
<evidence type="ECO:0000256" key="6">
    <source>
        <dbReference type="ARBA" id="ARBA00022741"/>
    </source>
</evidence>
<comment type="pathway">
    <text evidence="12">Carbohydrate metabolism; D-ribose degradation; D-ribose 5-phosphate from beta-D-ribopyranose: step 2/2.</text>
</comment>
<dbReference type="GO" id="GO:0046872">
    <property type="term" value="F:metal ion binding"/>
    <property type="evidence" value="ECO:0007669"/>
    <property type="project" value="UniProtKB-KW"/>
</dbReference>
<evidence type="ECO:0000256" key="4">
    <source>
        <dbReference type="ARBA" id="ARBA00022679"/>
    </source>
</evidence>
<keyword evidence="10 12" id="KW-0630">Potassium</keyword>
<evidence type="ECO:0000256" key="10">
    <source>
        <dbReference type="ARBA" id="ARBA00022958"/>
    </source>
</evidence>